<sequence length="200" mass="21525">MSVSRETLTRAYFPDKGPELTRYAELLETVAVERGIIGPSEGPKVWERHIENCIPITTLFTEGATVGDIGSGAGLPGIVIALARPDLKITLVEPLQRRVDFLNEVIAELGLEVTVHRGKANSLTKPFHYVTARAVAPLSRLIPATWHLVRPNGALLAIKGESAMAELSEALLPKGATARIIELNIGELPVSRIAEVIKAG</sequence>
<dbReference type="PANTHER" id="PTHR31760:SF0">
    <property type="entry name" value="S-ADENOSYL-L-METHIONINE-DEPENDENT METHYLTRANSFERASES SUPERFAMILY PROTEIN"/>
    <property type="match status" value="1"/>
</dbReference>
<dbReference type="SUPFAM" id="SSF53335">
    <property type="entry name" value="S-adenosyl-L-methionine-dependent methyltransferases"/>
    <property type="match status" value="1"/>
</dbReference>
<gene>
    <name evidence="4" type="ORF">UFOPK2802_00458</name>
</gene>
<evidence type="ECO:0000256" key="3">
    <source>
        <dbReference type="ARBA" id="ARBA00022679"/>
    </source>
</evidence>
<dbReference type="Pfam" id="PF02527">
    <property type="entry name" value="GidB"/>
    <property type="match status" value="1"/>
</dbReference>
<evidence type="ECO:0000313" key="4">
    <source>
        <dbReference type="EMBL" id="CAB4739534.1"/>
    </source>
</evidence>
<dbReference type="GO" id="GO:0070043">
    <property type="term" value="F:rRNA (guanine-N7-)-methyltransferase activity"/>
    <property type="evidence" value="ECO:0007669"/>
    <property type="project" value="TreeGrafter"/>
</dbReference>
<dbReference type="Gene3D" id="3.40.50.150">
    <property type="entry name" value="Vaccinia Virus protein VP39"/>
    <property type="match status" value="1"/>
</dbReference>
<evidence type="ECO:0000256" key="1">
    <source>
        <dbReference type="ARBA" id="ARBA00022490"/>
    </source>
</evidence>
<reference evidence="4" key="1">
    <citation type="submission" date="2020-05" db="EMBL/GenBank/DDBJ databases">
        <authorList>
            <person name="Chiriac C."/>
            <person name="Salcher M."/>
            <person name="Ghai R."/>
            <person name="Kavagutti S V."/>
        </authorList>
    </citation>
    <scope>NUCLEOTIDE SEQUENCE</scope>
</reference>
<protein>
    <submittedName>
        <fullName evidence="4">Unannotated protein</fullName>
    </submittedName>
</protein>
<name>A0A6J6SXK1_9ZZZZ</name>
<dbReference type="PANTHER" id="PTHR31760">
    <property type="entry name" value="S-ADENOSYL-L-METHIONINE-DEPENDENT METHYLTRANSFERASES SUPERFAMILY PROTEIN"/>
    <property type="match status" value="1"/>
</dbReference>
<dbReference type="GO" id="GO:0005829">
    <property type="term" value="C:cytosol"/>
    <property type="evidence" value="ECO:0007669"/>
    <property type="project" value="TreeGrafter"/>
</dbReference>
<dbReference type="EMBL" id="CAEZYX010000031">
    <property type="protein sequence ID" value="CAB4739534.1"/>
    <property type="molecule type" value="Genomic_DNA"/>
</dbReference>
<dbReference type="InterPro" id="IPR003682">
    <property type="entry name" value="rRNA_ssu_MeTfrase_G"/>
</dbReference>
<keyword evidence="3" id="KW-0808">Transferase</keyword>
<dbReference type="AlphaFoldDB" id="A0A6J6SXK1"/>
<keyword evidence="1" id="KW-0963">Cytoplasm</keyword>
<dbReference type="NCBIfam" id="TIGR00138">
    <property type="entry name" value="rsmG_gidB"/>
    <property type="match status" value="1"/>
</dbReference>
<organism evidence="4">
    <name type="scientific">freshwater metagenome</name>
    <dbReference type="NCBI Taxonomy" id="449393"/>
    <lineage>
        <taxon>unclassified sequences</taxon>
        <taxon>metagenomes</taxon>
        <taxon>ecological metagenomes</taxon>
    </lineage>
</organism>
<proteinExistence type="inferred from homology"/>
<evidence type="ECO:0000256" key="2">
    <source>
        <dbReference type="ARBA" id="ARBA00022552"/>
    </source>
</evidence>
<dbReference type="PIRSF" id="PIRSF003078">
    <property type="entry name" value="GidB"/>
    <property type="match status" value="1"/>
</dbReference>
<keyword evidence="2" id="KW-0698">rRNA processing</keyword>
<dbReference type="HAMAP" id="MF_00074">
    <property type="entry name" value="16SrRNA_methyltr_G"/>
    <property type="match status" value="1"/>
</dbReference>
<accession>A0A6J6SXK1</accession>
<dbReference type="InterPro" id="IPR029063">
    <property type="entry name" value="SAM-dependent_MTases_sf"/>
</dbReference>